<dbReference type="Proteomes" id="UP000577362">
    <property type="component" value="Unassembled WGS sequence"/>
</dbReference>
<comment type="caution">
    <text evidence="2">The sequence shown here is derived from an EMBL/GenBank/DDBJ whole genome shotgun (WGS) entry which is preliminary data.</text>
</comment>
<feature type="transmembrane region" description="Helical" evidence="1">
    <location>
        <begin position="296"/>
        <end position="315"/>
    </location>
</feature>
<dbReference type="GO" id="GO:0016020">
    <property type="term" value="C:membrane"/>
    <property type="evidence" value="ECO:0007669"/>
    <property type="project" value="InterPro"/>
</dbReference>
<dbReference type="AlphaFoldDB" id="A0A840C1A9"/>
<evidence type="ECO:0000313" key="2">
    <source>
        <dbReference type="EMBL" id="MBB4017289.1"/>
    </source>
</evidence>
<name>A0A840C1A9_9HYPH</name>
<evidence type="ECO:0000256" key="1">
    <source>
        <dbReference type="SAM" id="Phobius"/>
    </source>
</evidence>
<accession>A0A840C1A9</accession>
<feature type="transmembrane region" description="Helical" evidence="1">
    <location>
        <begin position="37"/>
        <end position="55"/>
    </location>
</feature>
<dbReference type="PIRSF" id="PIRSF038991">
    <property type="entry name" value="Protein_AbrB"/>
    <property type="match status" value="1"/>
</dbReference>
<sequence>MLRDRETVRNGLRQVGQILVAAAGGFVFHLLDVPAAWLSGSVVAVGLLCAARRAVPMAPGLADAAMLLAGTSMGAAATPEAMAAFARYPASLMLLALSVAAVVITSGLWLVRLSRWNRLDALLASMPGALSTVMAVAADRNASVGPIAVVQSFRLAVLVVVLPSVLFALEGGQGGIVFGGMAMSALSLGVVLLLGWGVGEVLRRLRMAAPLLLGATLVSGTAHALSIVDGLMPPSITTFGLVLLGCFIGARFRSVDRHALVASMPAAFASFVLSIIVASVFAFAAAGLAHVPFGTALVAFAPGGLEAMTVLALIMGLDPIFVGSHHLARFLGIGIALPMIVSWMGRRRRA</sequence>
<proteinExistence type="predicted"/>
<keyword evidence="1" id="KW-0812">Transmembrane</keyword>
<organism evidence="2 3">
    <name type="scientific">Chelatococcus caeni</name>
    <dbReference type="NCBI Taxonomy" id="1348468"/>
    <lineage>
        <taxon>Bacteria</taxon>
        <taxon>Pseudomonadati</taxon>
        <taxon>Pseudomonadota</taxon>
        <taxon>Alphaproteobacteria</taxon>
        <taxon>Hyphomicrobiales</taxon>
        <taxon>Chelatococcaceae</taxon>
        <taxon>Chelatococcus</taxon>
    </lineage>
</organism>
<feature type="transmembrane region" description="Helical" evidence="1">
    <location>
        <begin position="266"/>
        <end position="289"/>
    </location>
</feature>
<keyword evidence="1" id="KW-1133">Transmembrane helix</keyword>
<dbReference type="RefSeq" id="WP_183316667.1">
    <property type="nucleotide sequence ID" value="NZ_JACIEN010000002.1"/>
</dbReference>
<protein>
    <recommendedName>
        <fullName evidence="4">Ammonia monooxygenase</fullName>
    </recommendedName>
</protein>
<feature type="transmembrane region" description="Helical" evidence="1">
    <location>
        <begin position="144"/>
        <end position="169"/>
    </location>
</feature>
<gene>
    <name evidence="2" type="ORF">GGR16_002318</name>
</gene>
<keyword evidence="3" id="KW-1185">Reference proteome</keyword>
<evidence type="ECO:0000313" key="3">
    <source>
        <dbReference type="Proteomes" id="UP000577362"/>
    </source>
</evidence>
<feature type="transmembrane region" description="Helical" evidence="1">
    <location>
        <begin position="208"/>
        <end position="228"/>
    </location>
</feature>
<dbReference type="InterPro" id="IPR007820">
    <property type="entry name" value="AbrB_fam"/>
</dbReference>
<keyword evidence="1" id="KW-0472">Membrane</keyword>
<evidence type="ECO:0008006" key="4">
    <source>
        <dbReference type="Google" id="ProtNLM"/>
    </source>
</evidence>
<reference evidence="2 3" key="1">
    <citation type="submission" date="2020-08" db="EMBL/GenBank/DDBJ databases">
        <title>Genomic Encyclopedia of Type Strains, Phase IV (KMG-IV): sequencing the most valuable type-strain genomes for metagenomic binning, comparative biology and taxonomic classification.</title>
        <authorList>
            <person name="Goeker M."/>
        </authorList>
    </citation>
    <scope>NUCLEOTIDE SEQUENCE [LARGE SCALE GENOMIC DNA]</scope>
    <source>
        <strain evidence="2 3">DSM 103737</strain>
    </source>
</reference>
<dbReference type="EMBL" id="JACIEN010000002">
    <property type="protein sequence ID" value="MBB4017289.1"/>
    <property type="molecule type" value="Genomic_DNA"/>
</dbReference>
<dbReference type="Pfam" id="PF05145">
    <property type="entry name" value="AbrB"/>
    <property type="match status" value="1"/>
</dbReference>
<dbReference type="PANTHER" id="PTHR38457:SF1">
    <property type="entry name" value="REGULATOR ABRB-RELATED"/>
    <property type="match status" value="1"/>
</dbReference>
<feature type="transmembrane region" description="Helical" evidence="1">
    <location>
        <begin position="176"/>
        <end position="196"/>
    </location>
</feature>
<dbReference type="GO" id="GO:0010468">
    <property type="term" value="P:regulation of gene expression"/>
    <property type="evidence" value="ECO:0007669"/>
    <property type="project" value="InterPro"/>
</dbReference>
<dbReference type="PANTHER" id="PTHR38457">
    <property type="entry name" value="REGULATOR ABRB-RELATED"/>
    <property type="match status" value="1"/>
</dbReference>
<feature type="transmembrane region" description="Helical" evidence="1">
    <location>
        <begin position="92"/>
        <end position="111"/>
    </location>
</feature>
<feature type="transmembrane region" description="Helical" evidence="1">
    <location>
        <begin position="327"/>
        <end position="345"/>
    </location>
</feature>